<sequence>MQLCEDFSESGGLLMSSTSRSYQNGAEADDAEPEPKRPKVKQIALKPPSPGPLPDGGTKRFSDEHLDPLASMLAKVNNGEPIPAPGDRVDSEDRDIHEEEWRAHDRHGPYGQRRRRRN</sequence>
<protein>
    <submittedName>
        <fullName evidence="2">Uncharacterized protein</fullName>
    </submittedName>
</protein>
<reference evidence="2 3" key="1">
    <citation type="submission" date="2019-12" db="EMBL/GenBank/DDBJ databases">
        <title>Whole genome shotgun sequence of Streptomyces tubercidicus NBRC 13090.</title>
        <authorList>
            <person name="Ichikawa N."/>
            <person name="Kimura A."/>
            <person name="Kitahashi Y."/>
            <person name="Komaki H."/>
            <person name="Tamura T."/>
        </authorList>
    </citation>
    <scope>NUCLEOTIDE SEQUENCE [LARGE SCALE GENOMIC DNA]</scope>
    <source>
        <strain evidence="2 3">NBRC 13090</strain>
    </source>
</reference>
<evidence type="ECO:0000313" key="2">
    <source>
        <dbReference type="EMBL" id="GFE41924.1"/>
    </source>
</evidence>
<dbReference type="EMBL" id="BLIR01000003">
    <property type="protein sequence ID" value="GFE41924.1"/>
    <property type="molecule type" value="Genomic_DNA"/>
</dbReference>
<feature type="region of interest" description="Disordered" evidence="1">
    <location>
        <begin position="75"/>
        <end position="118"/>
    </location>
</feature>
<evidence type="ECO:0000256" key="1">
    <source>
        <dbReference type="SAM" id="MobiDB-lite"/>
    </source>
</evidence>
<dbReference type="AlphaFoldDB" id="A0A640V2V3"/>
<comment type="caution">
    <text evidence="2">The sequence shown here is derived from an EMBL/GenBank/DDBJ whole genome shotgun (WGS) entry which is preliminary data.</text>
</comment>
<feature type="compositionally biased region" description="Basic and acidic residues" evidence="1">
    <location>
        <begin position="87"/>
        <end position="108"/>
    </location>
</feature>
<proteinExistence type="predicted"/>
<gene>
    <name evidence="2" type="ORF">Stube_65970</name>
</gene>
<feature type="compositionally biased region" description="Polar residues" evidence="1">
    <location>
        <begin position="15"/>
        <end position="24"/>
    </location>
</feature>
<name>A0A640V2V3_9ACTN</name>
<keyword evidence="3" id="KW-1185">Reference proteome</keyword>
<organism evidence="2 3">
    <name type="scientific">Streptomyces tubercidicus</name>
    <dbReference type="NCBI Taxonomy" id="47759"/>
    <lineage>
        <taxon>Bacteria</taxon>
        <taxon>Bacillati</taxon>
        <taxon>Actinomycetota</taxon>
        <taxon>Actinomycetes</taxon>
        <taxon>Kitasatosporales</taxon>
        <taxon>Streptomycetaceae</taxon>
        <taxon>Streptomyces</taxon>
    </lineage>
</organism>
<dbReference type="Proteomes" id="UP000431826">
    <property type="component" value="Unassembled WGS sequence"/>
</dbReference>
<evidence type="ECO:0000313" key="3">
    <source>
        <dbReference type="Proteomes" id="UP000431826"/>
    </source>
</evidence>
<accession>A0A640V2V3</accession>
<feature type="region of interest" description="Disordered" evidence="1">
    <location>
        <begin position="1"/>
        <end position="63"/>
    </location>
</feature>